<dbReference type="SUPFAM" id="SSF50129">
    <property type="entry name" value="GroES-like"/>
    <property type="match status" value="1"/>
</dbReference>
<dbReference type="EC" id="1.-.-.-" evidence="3"/>
<dbReference type="InterPro" id="IPR002364">
    <property type="entry name" value="Quin_OxRdtase/zeta-crystal_CS"/>
</dbReference>
<dbReference type="Proteomes" id="UP001569154">
    <property type="component" value="Unassembled WGS sequence"/>
</dbReference>
<evidence type="ECO:0000313" key="3">
    <source>
        <dbReference type="EMBL" id="MEZ8080443.1"/>
    </source>
</evidence>
<evidence type="ECO:0000259" key="2">
    <source>
        <dbReference type="SMART" id="SM00829"/>
    </source>
</evidence>
<dbReference type="GO" id="GO:0016491">
    <property type="term" value="F:oxidoreductase activity"/>
    <property type="evidence" value="ECO:0007669"/>
    <property type="project" value="UniProtKB-KW"/>
</dbReference>
<dbReference type="PANTHER" id="PTHR11695">
    <property type="entry name" value="ALCOHOL DEHYDROGENASE RELATED"/>
    <property type="match status" value="1"/>
</dbReference>
<dbReference type="Pfam" id="PF08240">
    <property type="entry name" value="ADH_N"/>
    <property type="match status" value="1"/>
</dbReference>
<keyword evidence="1 3" id="KW-0560">Oxidoreductase</keyword>
<evidence type="ECO:0000313" key="4">
    <source>
        <dbReference type="Proteomes" id="UP001569154"/>
    </source>
</evidence>
<organism evidence="3 4">
    <name type="scientific">Enterovibrio norvegicus</name>
    <dbReference type="NCBI Taxonomy" id="188144"/>
    <lineage>
        <taxon>Bacteria</taxon>
        <taxon>Pseudomonadati</taxon>
        <taxon>Pseudomonadota</taxon>
        <taxon>Gammaproteobacteria</taxon>
        <taxon>Vibrionales</taxon>
        <taxon>Vibrionaceae</taxon>
        <taxon>Enterovibrio</taxon>
    </lineage>
</organism>
<dbReference type="SMART" id="SM00829">
    <property type="entry name" value="PKS_ER"/>
    <property type="match status" value="1"/>
</dbReference>
<dbReference type="InterPro" id="IPR020843">
    <property type="entry name" value="ER"/>
</dbReference>
<name>A0ABV4L0H0_9GAMM</name>
<dbReference type="Gene3D" id="3.90.180.10">
    <property type="entry name" value="Medium-chain alcohol dehydrogenases, catalytic domain"/>
    <property type="match status" value="1"/>
</dbReference>
<dbReference type="InterPro" id="IPR036291">
    <property type="entry name" value="NAD(P)-bd_dom_sf"/>
</dbReference>
<accession>A0ABV4L0H0</accession>
<dbReference type="Gene3D" id="3.40.50.720">
    <property type="entry name" value="NAD(P)-binding Rossmann-like Domain"/>
    <property type="match status" value="1"/>
</dbReference>
<dbReference type="EMBL" id="JBGONM010000008">
    <property type="protein sequence ID" value="MEZ8080443.1"/>
    <property type="molecule type" value="Genomic_DNA"/>
</dbReference>
<sequence>MKALRIQHYGQIAMESVIRPVPGKGEVLVKVAAAGINPVDWKIANGDLAVLVNQALPLTLGWDLAGDVVELGENVTEFTVGDRVFAMPVIGYDGAFAEYCVVNVNGLAKAPMSIDLTTAAAYPLVSLTSWQAMFNAGQLEAGQRVLIHAGAGGVGHIAIQMAKAKGAEVITTTSAANTAFVAQLGADEIINYQDADCEASLANAKVDVVFDTLGGDVQRKSLNVLNGVESSFPSRVYRLKLKRKHKRSVYQQNLSSFKQMVNSYVMLRS</sequence>
<dbReference type="SUPFAM" id="SSF51735">
    <property type="entry name" value="NAD(P)-binding Rossmann-fold domains"/>
    <property type="match status" value="1"/>
</dbReference>
<gene>
    <name evidence="3" type="ORF">ACED35_04920</name>
</gene>
<comment type="caution">
    <text evidence="3">The sequence shown here is derived from an EMBL/GenBank/DDBJ whole genome shotgun (WGS) entry which is preliminary data.</text>
</comment>
<feature type="domain" description="Enoyl reductase (ER)" evidence="2">
    <location>
        <begin position="10"/>
        <end position="261"/>
    </location>
</feature>
<dbReference type="RefSeq" id="WP_371734733.1">
    <property type="nucleotide sequence ID" value="NZ_JBGONM010000008.1"/>
</dbReference>
<keyword evidence="4" id="KW-1185">Reference proteome</keyword>
<protein>
    <submittedName>
        <fullName evidence="3">NADP-dependent oxidoreductase</fullName>
        <ecNumber evidence="3">1.-.-.-</ecNumber>
    </submittedName>
</protein>
<dbReference type="PANTHER" id="PTHR11695:SF294">
    <property type="entry name" value="RETICULON-4-INTERACTING PROTEIN 1, MITOCHONDRIAL"/>
    <property type="match status" value="1"/>
</dbReference>
<dbReference type="InterPro" id="IPR013154">
    <property type="entry name" value="ADH-like_N"/>
</dbReference>
<dbReference type="InterPro" id="IPR013149">
    <property type="entry name" value="ADH-like_C"/>
</dbReference>
<dbReference type="InterPro" id="IPR050700">
    <property type="entry name" value="YIM1/Zinc_Alcohol_DH_Fams"/>
</dbReference>
<dbReference type="PROSITE" id="PS01162">
    <property type="entry name" value="QOR_ZETA_CRYSTAL"/>
    <property type="match status" value="1"/>
</dbReference>
<dbReference type="CDD" id="cd05289">
    <property type="entry name" value="MDR_like_2"/>
    <property type="match status" value="1"/>
</dbReference>
<dbReference type="Pfam" id="PF00107">
    <property type="entry name" value="ADH_zinc_N"/>
    <property type="match status" value="1"/>
</dbReference>
<proteinExistence type="predicted"/>
<reference evidence="3 4" key="1">
    <citation type="submission" date="2024-06" db="EMBL/GenBank/DDBJ databases">
        <authorList>
            <person name="Steensen K."/>
            <person name="Seneca J."/>
            <person name="Bartlau N."/>
            <person name="Yu A.X."/>
            <person name="Polz M.F."/>
        </authorList>
    </citation>
    <scope>NUCLEOTIDE SEQUENCE [LARGE SCALE GENOMIC DNA]</scope>
    <source>
        <strain evidence="3 4">1F260</strain>
    </source>
</reference>
<dbReference type="InterPro" id="IPR011032">
    <property type="entry name" value="GroES-like_sf"/>
</dbReference>
<evidence type="ECO:0000256" key="1">
    <source>
        <dbReference type="ARBA" id="ARBA00023002"/>
    </source>
</evidence>